<reference evidence="1 2" key="1">
    <citation type="submission" date="2024-06" db="EMBL/GenBank/DDBJ databases">
        <title>Flavobacterium spp. isolated from glacier.</title>
        <authorList>
            <person name="Han D."/>
        </authorList>
    </citation>
    <scope>NUCLEOTIDE SEQUENCE [LARGE SCALE GENOMIC DNA]</scope>
    <source>
        <strain evidence="1 2">ZS1P70</strain>
    </source>
</reference>
<sequence>MNISEINIVELQKNELELITGGDSITRAVFSWLGSMAAVITNAMASDAELGATGHI</sequence>
<evidence type="ECO:0000313" key="2">
    <source>
        <dbReference type="Proteomes" id="UP001600107"/>
    </source>
</evidence>
<accession>A0ABW6I7P4</accession>
<gene>
    <name evidence="1" type="ORF">ACFX5F_13765</name>
</gene>
<dbReference type="EMBL" id="JBHZPY010000013">
    <property type="protein sequence ID" value="MFE3872290.1"/>
    <property type="molecule type" value="Genomic_DNA"/>
</dbReference>
<dbReference type="Proteomes" id="UP001600107">
    <property type="component" value="Unassembled WGS sequence"/>
</dbReference>
<name>A0ABW6I7P4_9FLAO</name>
<evidence type="ECO:0008006" key="3">
    <source>
        <dbReference type="Google" id="ProtNLM"/>
    </source>
</evidence>
<evidence type="ECO:0000313" key="1">
    <source>
        <dbReference type="EMBL" id="MFE3872290.1"/>
    </source>
</evidence>
<keyword evidence="2" id="KW-1185">Reference proteome</keyword>
<proteinExistence type="predicted"/>
<organism evidence="1 2">
    <name type="scientific">Flavobacterium zhoui</name>
    <dbReference type="NCBI Taxonomy" id="3230414"/>
    <lineage>
        <taxon>Bacteria</taxon>
        <taxon>Pseudomonadati</taxon>
        <taxon>Bacteroidota</taxon>
        <taxon>Flavobacteriia</taxon>
        <taxon>Flavobacteriales</taxon>
        <taxon>Flavobacteriaceae</taxon>
        <taxon>Flavobacterium</taxon>
    </lineage>
</organism>
<dbReference type="RefSeq" id="WP_379852589.1">
    <property type="nucleotide sequence ID" value="NZ_JBHZPY010000013.1"/>
</dbReference>
<protein>
    <recommendedName>
        <fullName evidence="3">Bacteriocin</fullName>
    </recommendedName>
</protein>
<comment type="caution">
    <text evidence="1">The sequence shown here is derived from an EMBL/GenBank/DDBJ whole genome shotgun (WGS) entry which is preliminary data.</text>
</comment>